<reference evidence="1" key="1">
    <citation type="submission" date="2020-04" db="EMBL/GenBank/DDBJ databases">
        <authorList>
            <person name="Chiriac C."/>
            <person name="Salcher M."/>
            <person name="Ghai R."/>
            <person name="Kavagutti S V."/>
        </authorList>
    </citation>
    <scope>NUCLEOTIDE SEQUENCE</scope>
</reference>
<accession>A0A6J5LAH5</accession>
<organism evidence="1">
    <name type="scientific">uncultured Caudovirales phage</name>
    <dbReference type="NCBI Taxonomy" id="2100421"/>
    <lineage>
        <taxon>Viruses</taxon>
        <taxon>Duplodnaviria</taxon>
        <taxon>Heunggongvirae</taxon>
        <taxon>Uroviricota</taxon>
        <taxon>Caudoviricetes</taxon>
        <taxon>Peduoviridae</taxon>
        <taxon>Maltschvirus</taxon>
        <taxon>Maltschvirus maltsch</taxon>
    </lineage>
</organism>
<dbReference type="EMBL" id="LR796245">
    <property type="protein sequence ID" value="CAB4131311.1"/>
    <property type="molecule type" value="Genomic_DNA"/>
</dbReference>
<evidence type="ECO:0000313" key="1">
    <source>
        <dbReference type="EMBL" id="CAB4131311.1"/>
    </source>
</evidence>
<proteinExistence type="predicted"/>
<sequence length="78" mass="8789">MENEIVRQLLADKFNAIYDVAMATSRKLDQQKIKVEHAKATASLMKQANNVLVCQLDAAKFIRDSKEQAKELLNEVGL</sequence>
<name>A0A6J5LAH5_9CAUD</name>
<gene>
    <name evidence="1" type="ORF">UFOVP129_68</name>
</gene>
<protein>
    <submittedName>
        <fullName evidence="1">Uncharacterized protein</fullName>
    </submittedName>
</protein>